<organism evidence="3 4">
    <name type="scientific">Rotaria magnacalcarata</name>
    <dbReference type="NCBI Taxonomy" id="392030"/>
    <lineage>
        <taxon>Eukaryota</taxon>
        <taxon>Metazoa</taxon>
        <taxon>Spiralia</taxon>
        <taxon>Gnathifera</taxon>
        <taxon>Rotifera</taxon>
        <taxon>Eurotatoria</taxon>
        <taxon>Bdelloidea</taxon>
        <taxon>Philodinida</taxon>
        <taxon>Philodinidae</taxon>
        <taxon>Rotaria</taxon>
    </lineage>
</organism>
<dbReference type="Pfam" id="PF13409">
    <property type="entry name" value="GST_N_2"/>
    <property type="match status" value="1"/>
</dbReference>
<dbReference type="InterPro" id="IPR004045">
    <property type="entry name" value="Glutathione_S-Trfase_N"/>
</dbReference>
<proteinExistence type="predicted"/>
<feature type="non-terminal residue" evidence="3">
    <location>
        <position position="1"/>
    </location>
</feature>
<evidence type="ECO:0000313" key="2">
    <source>
        <dbReference type="EMBL" id="CAF4741536.1"/>
    </source>
</evidence>
<comment type="caution">
    <text evidence="3">The sequence shown here is derived from an EMBL/GenBank/DDBJ whole genome shotgun (WGS) entry which is preliminary data.</text>
</comment>
<dbReference type="SUPFAM" id="SSF52833">
    <property type="entry name" value="Thioredoxin-like"/>
    <property type="match status" value="1"/>
</dbReference>
<dbReference type="Gene3D" id="3.40.30.10">
    <property type="entry name" value="Glutaredoxin"/>
    <property type="match status" value="1"/>
</dbReference>
<dbReference type="InterPro" id="IPR036249">
    <property type="entry name" value="Thioredoxin-like_sf"/>
</dbReference>
<gene>
    <name evidence="2" type="ORF">BYL167_LOCUS45711</name>
    <name evidence="3" type="ORF">GIL414_LOCUS54186</name>
</gene>
<dbReference type="AlphaFoldDB" id="A0A8S3D4Q2"/>
<sequence length="69" mass="7833">PTSTRYYSPTTWKTRMGLLHKNVSFETVPINFLDLRGNLAIRSGQTNITVPAIELPDGTFIYDSFRIAE</sequence>
<dbReference type="Proteomes" id="UP000681967">
    <property type="component" value="Unassembled WGS sequence"/>
</dbReference>
<protein>
    <recommendedName>
        <fullName evidence="1">GST N-terminal domain-containing protein</fullName>
    </recommendedName>
</protein>
<name>A0A8S3D4Q2_9BILA</name>
<accession>A0A8S3D4Q2</accession>
<dbReference type="EMBL" id="CAJOBH010127573">
    <property type="protein sequence ID" value="CAF4741536.1"/>
    <property type="molecule type" value="Genomic_DNA"/>
</dbReference>
<feature type="domain" description="GST N-terminal" evidence="1">
    <location>
        <begin position="7"/>
        <end position="69"/>
    </location>
</feature>
<reference evidence="3" key="1">
    <citation type="submission" date="2021-02" db="EMBL/GenBank/DDBJ databases">
        <authorList>
            <person name="Nowell W R."/>
        </authorList>
    </citation>
    <scope>NUCLEOTIDE SEQUENCE</scope>
</reference>
<dbReference type="EMBL" id="CAJOBJ010189556">
    <property type="protein sequence ID" value="CAF4948522.1"/>
    <property type="molecule type" value="Genomic_DNA"/>
</dbReference>
<dbReference type="Proteomes" id="UP000681720">
    <property type="component" value="Unassembled WGS sequence"/>
</dbReference>
<evidence type="ECO:0000259" key="1">
    <source>
        <dbReference type="Pfam" id="PF13409"/>
    </source>
</evidence>
<evidence type="ECO:0000313" key="3">
    <source>
        <dbReference type="EMBL" id="CAF4948522.1"/>
    </source>
</evidence>
<evidence type="ECO:0000313" key="4">
    <source>
        <dbReference type="Proteomes" id="UP000681720"/>
    </source>
</evidence>